<accession>A0A7U2MWV5</accession>
<keyword evidence="6 8" id="KW-0472">Membrane</keyword>
<dbReference type="SUPFAM" id="SSF103473">
    <property type="entry name" value="MFS general substrate transporter"/>
    <property type="match status" value="1"/>
</dbReference>
<evidence type="ECO:0000256" key="6">
    <source>
        <dbReference type="ARBA" id="ARBA00023136"/>
    </source>
</evidence>
<dbReference type="VEuPathDB" id="FungiDB:AFLA_011448"/>
<proteinExistence type="inferred from homology"/>
<evidence type="ECO:0000313" key="10">
    <source>
        <dbReference type="EMBL" id="QRD91010.1"/>
    </source>
</evidence>
<dbReference type="InterPro" id="IPR003663">
    <property type="entry name" value="Sugar/inositol_transpt"/>
</dbReference>
<dbReference type="GO" id="GO:0016020">
    <property type="term" value="C:membrane"/>
    <property type="evidence" value="ECO:0007669"/>
    <property type="project" value="UniProtKB-SubCell"/>
</dbReference>
<evidence type="ECO:0000256" key="2">
    <source>
        <dbReference type="ARBA" id="ARBA00010992"/>
    </source>
</evidence>
<dbReference type="Gene3D" id="1.20.1250.20">
    <property type="entry name" value="MFS general substrate transporter like domains"/>
    <property type="match status" value="1"/>
</dbReference>
<feature type="transmembrane region" description="Helical" evidence="8">
    <location>
        <begin position="16"/>
        <end position="36"/>
    </location>
</feature>
<dbReference type="FunFam" id="1.20.1250.20:FF:000078">
    <property type="entry name" value="MFS maltose transporter, putative"/>
    <property type="match status" value="1"/>
</dbReference>
<feature type="transmembrane region" description="Helical" evidence="8">
    <location>
        <begin position="164"/>
        <end position="182"/>
    </location>
</feature>
<keyword evidence="4 8" id="KW-0812">Transmembrane</keyword>
<evidence type="ECO:0000259" key="9">
    <source>
        <dbReference type="PROSITE" id="PS50850"/>
    </source>
</evidence>
<dbReference type="InterPro" id="IPR005828">
    <property type="entry name" value="MFS_sugar_transport-like"/>
</dbReference>
<organism evidence="10 11">
    <name type="scientific">Aspergillus flavus (strain ATCC 200026 / FGSC A1120 / IAM 13836 / NRRL 3357 / JCM 12722 / SRRC 167)</name>
    <dbReference type="NCBI Taxonomy" id="332952"/>
    <lineage>
        <taxon>Eukaryota</taxon>
        <taxon>Fungi</taxon>
        <taxon>Dikarya</taxon>
        <taxon>Ascomycota</taxon>
        <taxon>Pezizomycotina</taxon>
        <taxon>Eurotiomycetes</taxon>
        <taxon>Eurotiomycetidae</taxon>
        <taxon>Eurotiales</taxon>
        <taxon>Aspergillaceae</taxon>
        <taxon>Aspergillus</taxon>
        <taxon>Aspergillus subgen. Circumdati</taxon>
    </lineage>
</organism>
<keyword evidence="11" id="KW-1185">Reference proteome</keyword>
<name>A0A7U2MWV5_ASPFN</name>
<dbReference type="Proteomes" id="UP000596276">
    <property type="component" value="Chromosome 4"/>
</dbReference>
<evidence type="ECO:0000313" key="11">
    <source>
        <dbReference type="Proteomes" id="UP000596276"/>
    </source>
</evidence>
<evidence type="ECO:0000256" key="4">
    <source>
        <dbReference type="ARBA" id="ARBA00022692"/>
    </source>
</evidence>
<dbReference type="InterPro" id="IPR050360">
    <property type="entry name" value="MFS_Sugar_Transporters"/>
</dbReference>
<feature type="transmembrane region" description="Helical" evidence="8">
    <location>
        <begin position="374"/>
        <end position="399"/>
    </location>
</feature>
<dbReference type="PROSITE" id="PS50850">
    <property type="entry name" value="MFS"/>
    <property type="match status" value="1"/>
</dbReference>
<dbReference type="Pfam" id="PF00083">
    <property type="entry name" value="Sugar_tr"/>
    <property type="match status" value="1"/>
</dbReference>
<feature type="transmembrane region" description="Helical" evidence="8">
    <location>
        <begin position="189"/>
        <end position="209"/>
    </location>
</feature>
<dbReference type="InterPro" id="IPR036259">
    <property type="entry name" value="MFS_trans_sf"/>
</dbReference>
<evidence type="ECO:0000256" key="8">
    <source>
        <dbReference type="SAM" id="Phobius"/>
    </source>
</evidence>
<dbReference type="PANTHER" id="PTHR48022:SF2">
    <property type="entry name" value="PLASTIDIC GLUCOSE TRANSPORTER 4"/>
    <property type="match status" value="1"/>
</dbReference>
<dbReference type="OMA" id="VMLMLWF"/>
<gene>
    <name evidence="10" type="ORF">F9C07_10191</name>
</gene>
<feature type="transmembrane region" description="Helical" evidence="8">
    <location>
        <begin position="411"/>
        <end position="430"/>
    </location>
</feature>
<keyword evidence="5 8" id="KW-1133">Transmembrane helix</keyword>
<dbReference type="PRINTS" id="PR00171">
    <property type="entry name" value="SUGRTRNSPORT"/>
</dbReference>
<reference evidence="11" key="1">
    <citation type="journal article" date="2021" name="G3 (Bethesda)">
        <title>Chromosome assembled and annotated genome sequence of Aspergillus flavus NRRL 3357.</title>
        <authorList>
            <person name="Skerker J.M."/>
            <person name="Pianalto K.M."/>
            <person name="Mondo S.J."/>
            <person name="Yang K."/>
            <person name="Arkin A.P."/>
            <person name="Keller N.P."/>
            <person name="Grigoriev I.V."/>
            <person name="Louise Glass N.L."/>
        </authorList>
    </citation>
    <scope>NUCLEOTIDE SEQUENCE [LARGE SCALE GENOMIC DNA]</scope>
    <source>
        <strain evidence="11">ATCC 200026 / FGSC A1120 / IAM 13836 / NRRL 3357 / JCM 12722 / SRRC 167</strain>
    </source>
</reference>
<dbReference type="GO" id="GO:0005351">
    <property type="term" value="F:carbohydrate:proton symporter activity"/>
    <property type="evidence" value="ECO:0007669"/>
    <property type="project" value="TreeGrafter"/>
</dbReference>
<evidence type="ECO:0000256" key="5">
    <source>
        <dbReference type="ARBA" id="ARBA00022989"/>
    </source>
</evidence>
<dbReference type="InterPro" id="IPR020846">
    <property type="entry name" value="MFS_dom"/>
</dbReference>
<keyword evidence="3 7" id="KW-0813">Transport</keyword>
<feature type="transmembrane region" description="Helical" evidence="8">
    <location>
        <begin position="436"/>
        <end position="460"/>
    </location>
</feature>
<feature type="transmembrane region" description="Helical" evidence="8">
    <location>
        <begin position="342"/>
        <end position="362"/>
    </location>
</feature>
<comment type="similarity">
    <text evidence="2 7">Belongs to the major facilitator superfamily. Sugar transporter (TC 2.A.1.1) family.</text>
</comment>
<dbReference type="NCBIfam" id="TIGR00879">
    <property type="entry name" value="SP"/>
    <property type="match status" value="1"/>
</dbReference>
<evidence type="ECO:0000256" key="3">
    <source>
        <dbReference type="ARBA" id="ARBA00022448"/>
    </source>
</evidence>
<evidence type="ECO:0000256" key="1">
    <source>
        <dbReference type="ARBA" id="ARBA00004141"/>
    </source>
</evidence>
<dbReference type="PANTHER" id="PTHR48022">
    <property type="entry name" value="PLASTIDIC GLUCOSE TRANSPORTER 4"/>
    <property type="match status" value="1"/>
</dbReference>
<feature type="transmembrane region" description="Helical" evidence="8">
    <location>
        <begin position="73"/>
        <end position="92"/>
    </location>
</feature>
<dbReference type="AlphaFoldDB" id="A0A7U2MWV5"/>
<comment type="subcellular location">
    <subcellularLocation>
        <location evidence="1">Membrane</location>
        <topology evidence="1">Multi-pass membrane protein</topology>
    </subcellularLocation>
</comment>
<sequence length="511" mass="56477">MAPRTDTTMSSATSNLTWTIFMVMIFGSLSSAGFGFDQAWWSAIMSLDQFLRRFGSYDPAQEKWILSSRNQSIGTGMGYVGVILGVICGTPLNERFGRKMTLYIQSFAVAVGVIIESTCTTSYAQFVVGKAIVYFGGGIATNAIPTYQGECAPPSLRGLMAGTYNAFLMIGGFAAALIVYLCRHITTDWAWRVVVVAQIGIPFMGWISLPFLPESPHWLIRRGRLDEATKALRRLRGSGFPAEEEVVILQQILEEERALREATSWKDCFSNAVNLRRTIICVGAQVFQQAQGISFVANYQAVFLSQIGFREVLLMSVVVYVIGVVANLLSMFTADRSGRRSVMLGGAALLCACMMVIGGLTTRGTSHMSYSMQVATVVMLMLWFFCFQTTWGPLAWVITSEVPPTSVREKMVTLSGFSAYGVGLIIVFVNPYTQDAIGGSVAFIYGSLSVVAFLFTFFFVPELRQRSLEQIDEMFNEQLPTRSFASYVCNIPDEGRVEKQTETIEYVENLP</sequence>
<feature type="domain" description="Major facilitator superfamily (MFS) profile" evidence="9">
    <location>
        <begin position="23"/>
        <end position="464"/>
    </location>
</feature>
<evidence type="ECO:0000256" key="7">
    <source>
        <dbReference type="RuleBase" id="RU003346"/>
    </source>
</evidence>
<protein>
    <submittedName>
        <fullName evidence="10">Hexose carrier protein</fullName>
    </submittedName>
</protein>
<dbReference type="VEuPathDB" id="FungiDB:F9C07_10191"/>
<feature type="transmembrane region" description="Helical" evidence="8">
    <location>
        <begin position="312"/>
        <end position="330"/>
    </location>
</feature>
<dbReference type="EMBL" id="CP044618">
    <property type="protein sequence ID" value="QRD91010.1"/>
    <property type="molecule type" value="Genomic_DNA"/>
</dbReference>